<dbReference type="VEuPathDB" id="VectorBase:RSAN_032554"/>
<evidence type="ECO:0000259" key="2">
    <source>
        <dbReference type="Pfam" id="PF14529"/>
    </source>
</evidence>
<dbReference type="Proteomes" id="UP000821837">
    <property type="component" value="Chromosome 10"/>
</dbReference>
<dbReference type="Gene3D" id="3.60.10.10">
    <property type="entry name" value="Endonuclease/exonuclease/phosphatase"/>
    <property type="match status" value="1"/>
</dbReference>
<sequence>MLREVPETYTTTDPKADYILVDGPASGFPSQALIPSQHPGDPNDGQPSALPSACRAITSALTQQVAALELQQQKPAGPPTATPSVEPAALILSPPATPNACTHFATPITAPTAPPNQRAPQKLPPTDLTLPLDDRISGSGGSGLGSHSISHQINLLALGLYGQQFCPASPQGCRFLFPGPQPGFRLPSRSKARSRAWRMTHKIFDFHRGDFIIDTFTIISFRNRTVELQGLREQESGPHPTLSSYCSYVGGTTSSVLVHKSYTDVQVDLDLNLPYDYCMISVLPQGHFRGTLLSGSPGGGSAFFMVVGDFNAPSTHWGYHFEKSRGRKLMELIYALGFTMLTDPAHPTRLGNSVTRDTCPDLSLTRNIRQTPCENLEDTLDRLPGAENAPNLRRSPHPGLGPTSQRANDLCDRYLSRTVEPIGPEYIYSGLLNTEIDAPFALADLRAAFAKMKQGTAPGRDGITVSLLTNLPD</sequence>
<dbReference type="VEuPathDB" id="VectorBase:RSAN_027653"/>
<dbReference type="InterPro" id="IPR005135">
    <property type="entry name" value="Endo/exonuclease/phosphatase"/>
</dbReference>
<gene>
    <name evidence="3" type="ORF">HPB52_020332</name>
</gene>
<dbReference type="InterPro" id="IPR036691">
    <property type="entry name" value="Endo/exonu/phosph_ase_sf"/>
</dbReference>
<dbReference type="SUPFAM" id="SSF56219">
    <property type="entry name" value="DNase I-like"/>
    <property type="match status" value="1"/>
</dbReference>
<evidence type="ECO:0000313" key="4">
    <source>
        <dbReference type="Proteomes" id="UP000821837"/>
    </source>
</evidence>
<dbReference type="AlphaFoldDB" id="A0A9D4T7X7"/>
<accession>A0A9D4T7X7</accession>
<reference evidence="3" key="2">
    <citation type="submission" date="2021-09" db="EMBL/GenBank/DDBJ databases">
        <authorList>
            <person name="Jia N."/>
            <person name="Wang J."/>
            <person name="Shi W."/>
            <person name="Du L."/>
            <person name="Sun Y."/>
            <person name="Zhan W."/>
            <person name="Jiang J."/>
            <person name="Wang Q."/>
            <person name="Zhang B."/>
            <person name="Ji P."/>
            <person name="Sakyi L.B."/>
            <person name="Cui X."/>
            <person name="Yuan T."/>
            <person name="Jiang B."/>
            <person name="Yang W."/>
            <person name="Lam T.T.-Y."/>
            <person name="Chang Q."/>
            <person name="Ding S."/>
            <person name="Wang X."/>
            <person name="Zhu J."/>
            <person name="Ruan X."/>
            <person name="Zhao L."/>
            <person name="Wei J."/>
            <person name="Que T."/>
            <person name="Du C."/>
            <person name="Cheng J."/>
            <person name="Dai P."/>
            <person name="Han X."/>
            <person name="Huang E."/>
            <person name="Gao Y."/>
            <person name="Liu J."/>
            <person name="Shao H."/>
            <person name="Ye R."/>
            <person name="Li L."/>
            <person name="Wei W."/>
            <person name="Wang X."/>
            <person name="Wang C."/>
            <person name="Huo Q."/>
            <person name="Li W."/>
            <person name="Guo W."/>
            <person name="Chen H."/>
            <person name="Chen S."/>
            <person name="Zhou L."/>
            <person name="Zhou L."/>
            <person name="Ni X."/>
            <person name="Tian J."/>
            <person name="Zhou Y."/>
            <person name="Sheng Y."/>
            <person name="Liu T."/>
            <person name="Pan Y."/>
            <person name="Xia L."/>
            <person name="Li J."/>
            <person name="Zhao F."/>
            <person name="Cao W."/>
        </authorList>
    </citation>
    <scope>NUCLEOTIDE SEQUENCE</scope>
    <source>
        <strain evidence="3">Rsan-2018</strain>
        <tissue evidence="3">Larvae</tissue>
    </source>
</reference>
<dbReference type="GO" id="GO:0003824">
    <property type="term" value="F:catalytic activity"/>
    <property type="evidence" value="ECO:0007669"/>
    <property type="project" value="InterPro"/>
</dbReference>
<feature type="region of interest" description="Disordered" evidence="1">
    <location>
        <begin position="28"/>
        <end position="51"/>
    </location>
</feature>
<keyword evidence="4" id="KW-1185">Reference proteome</keyword>
<evidence type="ECO:0000256" key="1">
    <source>
        <dbReference type="SAM" id="MobiDB-lite"/>
    </source>
</evidence>
<dbReference type="Pfam" id="PF14529">
    <property type="entry name" value="Exo_endo_phos_2"/>
    <property type="match status" value="1"/>
</dbReference>
<protein>
    <recommendedName>
        <fullName evidence="2">Endonuclease/exonuclease/phosphatase domain-containing protein</fullName>
    </recommendedName>
</protein>
<comment type="caution">
    <text evidence="3">The sequence shown here is derived from an EMBL/GenBank/DDBJ whole genome shotgun (WGS) entry which is preliminary data.</text>
</comment>
<feature type="domain" description="Endonuclease/exonuclease/phosphatase" evidence="2">
    <location>
        <begin position="305"/>
        <end position="371"/>
    </location>
</feature>
<proteinExistence type="predicted"/>
<reference evidence="3" key="1">
    <citation type="journal article" date="2020" name="Cell">
        <title>Large-Scale Comparative Analyses of Tick Genomes Elucidate Their Genetic Diversity and Vector Capacities.</title>
        <authorList>
            <consortium name="Tick Genome and Microbiome Consortium (TIGMIC)"/>
            <person name="Jia N."/>
            <person name="Wang J."/>
            <person name="Shi W."/>
            <person name="Du L."/>
            <person name="Sun Y."/>
            <person name="Zhan W."/>
            <person name="Jiang J.F."/>
            <person name="Wang Q."/>
            <person name="Zhang B."/>
            <person name="Ji P."/>
            <person name="Bell-Sakyi L."/>
            <person name="Cui X.M."/>
            <person name="Yuan T.T."/>
            <person name="Jiang B.G."/>
            <person name="Yang W.F."/>
            <person name="Lam T.T."/>
            <person name="Chang Q.C."/>
            <person name="Ding S.J."/>
            <person name="Wang X.J."/>
            <person name="Zhu J.G."/>
            <person name="Ruan X.D."/>
            <person name="Zhao L."/>
            <person name="Wei J.T."/>
            <person name="Ye R.Z."/>
            <person name="Que T.C."/>
            <person name="Du C.H."/>
            <person name="Zhou Y.H."/>
            <person name="Cheng J.X."/>
            <person name="Dai P.F."/>
            <person name="Guo W.B."/>
            <person name="Han X.H."/>
            <person name="Huang E.J."/>
            <person name="Li L.F."/>
            <person name="Wei W."/>
            <person name="Gao Y.C."/>
            <person name="Liu J.Z."/>
            <person name="Shao H.Z."/>
            <person name="Wang X."/>
            <person name="Wang C.C."/>
            <person name="Yang T.C."/>
            <person name="Huo Q.B."/>
            <person name="Li W."/>
            <person name="Chen H.Y."/>
            <person name="Chen S.E."/>
            <person name="Zhou L.G."/>
            <person name="Ni X.B."/>
            <person name="Tian J.H."/>
            <person name="Sheng Y."/>
            <person name="Liu T."/>
            <person name="Pan Y.S."/>
            <person name="Xia L.Y."/>
            <person name="Li J."/>
            <person name="Zhao F."/>
            <person name="Cao W.C."/>
        </authorList>
    </citation>
    <scope>NUCLEOTIDE SEQUENCE</scope>
    <source>
        <strain evidence="3">Rsan-2018</strain>
    </source>
</reference>
<organism evidence="3 4">
    <name type="scientific">Rhipicephalus sanguineus</name>
    <name type="common">Brown dog tick</name>
    <name type="synonym">Ixodes sanguineus</name>
    <dbReference type="NCBI Taxonomy" id="34632"/>
    <lineage>
        <taxon>Eukaryota</taxon>
        <taxon>Metazoa</taxon>
        <taxon>Ecdysozoa</taxon>
        <taxon>Arthropoda</taxon>
        <taxon>Chelicerata</taxon>
        <taxon>Arachnida</taxon>
        <taxon>Acari</taxon>
        <taxon>Parasitiformes</taxon>
        <taxon>Ixodida</taxon>
        <taxon>Ixodoidea</taxon>
        <taxon>Ixodidae</taxon>
        <taxon>Rhipicephalinae</taxon>
        <taxon>Rhipicephalus</taxon>
        <taxon>Rhipicephalus</taxon>
    </lineage>
</organism>
<evidence type="ECO:0000313" key="3">
    <source>
        <dbReference type="EMBL" id="KAH7976828.1"/>
    </source>
</evidence>
<feature type="region of interest" description="Disordered" evidence="1">
    <location>
        <begin position="380"/>
        <end position="407"/>
    </location>
</feature>
<dbReference type="EMBL" id="JABSTV010001246">
    <property type="protein sequence ID" value="KAH7976828.1"/>
    <property type="molecule type" value="Genomic_DNA"/>
</dbReference>
<name>A0A9D4T7X7_RHISA</name>